<dbReference type="SUPFAM" id="SSF53633">
    <property type="entry name" value="Carbamate kinase-like"/>
    <property type="match status" value="1"/>
</dbReference>
<dbReference type="PANTHER" id="PTHR11063">
    <property type="entry name" value="GLUTAMATE SEMIALDEHYDE DEHYDROGENASE"/>
    <property type="match status" value="1"/>
</dbReference>
<dbReference type="SUPFAM" id="SSF53720">
    <property type="entry name" value="ALDH-like"/>
    <property type="match status" value="1"/>
</dbReference>
<keyword evidence="2" id="KW-1185">Reference proteome</keyword>
<sequence>MTAKVKASIHAAEAGISVIITSGYAAENIIKVLQGQRIGTLFHKDAHKWAPVKGVDAREMAVAARDCSGRLQALSLEERKQILLKIADALEANKREIRIENEADVAEVQEEGYEKSLIARLVLKDEKLAEGLILEKTSSSLGVLLIVFESRPDALVQIASLAILSGNGLLL</sequence>
<reference evidence="1 2" key="1">
    <citation type="submission" date="2024-01" db="EMBL/GenBank/DDBJ databases">
        <title>The genomes of 5 underutilized Papilionoideae crops provide insights into root nodulation and disease resistanc.</title>
        <authorList>
            <person name="Jiang F."/>
        </authorList>
    </citation>
    <scope>NUCLEOTIDE SEQUENCE [LARGE SCALE GENOMIC DNA]</scope>
    <source>
        <strain evidence="1">DUOXIRENSHENG_FW03</strain>
        <tissue evidence="1">Leaves</tissue>
    </source>
</reference>
<dbReference type="GO" id="GO:0004350">
    <property type="term" value="F:glutamate-5-semialdehyde dehydrogenase activity"/>
    <property type="evidence" value="ECO:0007669"/>
    <property type="project" value="TreeGrafter"/>
</dbReference>
<dbReference type="EMBL" id="JAYMYS010000007">
    <property type="protein sequence ID" value="KAK7387419.1"/>
    <property type="molecule type" value="Genomic_DNA"/>
</dbReference>
<accession>A0AAN9XD24</accession>
<name>A0AAN9XD24_PSOTE</name>
<proteinExistence type="predicted"/>
<dbReference type="Gene3D" id="3.40.605.10">
    <property type="entry name" value="Aldehyde Dehydrogenase, Chain A, domain 1"/>
    <property type="match status" value="2"/>
</dbReference>
<dbReference type="PANTHER" id="PTHR11063:SF8">
    <property type="entry name" value="DELTA-1-PYRROLINE-5-CARBOXYLATE SYNTHASE"/>
    <property type="match status" value="1"/>
</dbReference>
<dbReference type="AlphaFoldDB" id="A0AAN9XD24"/>
<dbReference type="InterPro" id="IPR016161">
    <property type="entry name" value="Ald_DH/histidinol_DH"/>
</dbReference>
<dbReference type="Proteomes" id="UP001386955">
    <property type="component" value="Unassembled WGS sequence"/>
</dbReference>
<evidence type="ECO:0000313" key="1">
    <source>
        <dbReference type="EMBL" id="KAK7387419.1"/>
    </source>
</evidence>
<dbReference type="InterPro" id="IPR036393">
    <property type="entry name" value="AceGlu_kinase-like_sf"/>
</dbReference>
<organism evidence="1 2">
    <name type="scientific">Psophocarpus tetragonolobus</name>
    <name type="common">Winged bean</name>
    <name type="synonym">Dolichos tetragonolobus</name>
    <dbReference type="NCBI Taxonomy" id="3891"/>
    <lineage>
        <taxon>Eukaryota</taxon>
        <taxon>Viridiplantae</taxon>
        <taxon>Streptophyta</taxon>
        <taxon>Embryophyta</taxon>
        <taxon>Tracheophyta</taxon>
        <taxon>Spermatophyta</taxon>
        <taxon>Magnoliopsida</taxon>
        <taxon>eudicotyledons</taxon>
        <taxon>Gunneridae</taxon>
        <taxon>Pentapetalae</taxon>
        <taxon>rosids</taxon>
        <taxon>fabids</taxon>
        <taxon>Fabales</taxon>
        <taxon>Fabaceae</taxon>
        <taxon>Papilionoideae</taxon>
        <taxon>50 kb inversion clade</taxon>
        <taxon>NPAAA clade</taxon>
        <taxon>indigoferoid/millettioid clade</taxon>
        <taxon>Phaseoleae</taxon>
        <taxon>Psophocarpus</taxon>
    </lineage>
</organism>
<protein>
    <submittedName>
        <fullName evidence="1">Uncharacterized protein</fullName>
    </submittedName>
</protein>
<dbReference type="InterPro" id="IPR016162">
    <property type="entry name" value="Ald_DH_N"/>
</dbReference>
<gene>
    <name evidence="1" type="ORF">VNO78_28215</name>
</gene>
<evidence type="ECO:0000313" key="2">
    <source>
        <dbReference type="Proteomes" id="UP001386955"/>
    </source>
</evidence>
<comment type="caution">
    <text evidence="1">The sequence shown here is derived from an EMBL/GenBank/DDBJ whole genome shotgun (WGS) entry which is preliminary data.</text>
</comment>
<dbReference type="Gene3D" id="3.40.1160.10">
    <property type="entry name" value="Acetylglutamate kinase-like"/>
    <property type="match status" value="1"/>
</dbReference>